<name>A0ABT4Y953_METRE</name>
<organism evidence="1 2">
    <name type="scientific">Metapseudomonas resinovorans</name>
    <name type="common">Pseudomonas resinovorans</name>
    <dbReference type="NCBI Taxonomy" id="53412"/>
    <lineage>
        <taxon>Bacteria</taxon>
        <taxon>Pseudomonadati</taxon>
        <taxon>Pseudomonadota</taxon>
        <taxon>Gammaproteobacteria</taxon>
        <taxon>Pseudomonadales</taxon>
        <taxon>Pseudomonadaceae</taxon>
        <taxon>Metapseudomonas</taxon>
    </lineage>
</organism>
<dbReference type="RefSeq" id="WP_271471752.1">
    <property type="nucleotide sequence ID" value="NZ_JANEWF010000028.1"/>
</dbReference>
<evidence type="ECO:0000313" key="2">
    <source>
        <dbReference type="Proteomes" id="UP001211689"/>
    </source>
</evidence>
<protein>
    <submittedName>
        <fullName evidence="1">Uncharacterized protein</fullName>
    </submittedName>
</protein>
<keyword evidence="2" id="KW-1185">Reference proteome</keyword>
<dbReference type="Proteomes" id="UP001211689">
    <property type="component" value="Unassembled WGS sequence"/>
</dbReference>
<reference evidence="1 2" key="1">
    <citation type="submission" date="2022-07" db="EMBL/GenBank/DDBJ databases">
        <title>Genome Analysis of Selected Gammaproteobacteria from Nigerian Food snails.</title>
        <authorList>
            <person name="Okafor A.C."/>
        </authorList>
    </citation>
    <scope>NUCLEOTIDE SEQUENCE [LARGE SCALE GENOMIC DNA]</scope>
    <source>
        <strain evidence="1 2">Awg 2</strain>
    </source>
</reference>
<dbReference type="EMBL" id="JANEWF010000028">
    <property type="protein sequence ID" value="MDA8485407.1"/>
    <property type="molecule type" value="Genomic_DNA"/>
</dbReference>
<comment type="caution">
    <text evidence="1">The sequence shown here is derived from an EMBL/GenBank/DDBJ whole genome shotgun (WGS) entry which is preliminary data.</text>
</comment>
<sequence length="69" mass="7895">MELLIEQTAMQDEPVWRVHACGMTFSFHDEASAVTFATKLEERVDAPHHLSAETVKLWAAEHYHMLRGS</sequence>
<accession>A0ABT4Y953</accession>
<gene>
    <name evidence="1" type="ORF">NNO07_20260</name>
</gene>
<evidence type="ECO:0000313" key="1">
    <source>
        <dbReference type="EMBL" id="MDA8485407.1"/>
    </source>
</evidence>
<proteinExistence type="predicted"/>